<dbReference type="InterPro" id="IPR012337">
    <property type="entry name" value="RNaseH-like_sf"/>
</dbReference>
<dbReference type="GO" id="GO:0003676">
    <property type="term" value="F:nucleic acid binding"/>
    <property type="evidence" value="ECO:0007669"/>
    <property type="project" value="InterPro"/>
</dbReference>
<evidence type="ECO:0000256" key="1">
    <source>
        <dbReference type="ARBA" id="ARBA00022722"/>
    </source>
</evidence>
<dbReference type="RefSeq" id="WP_188765720.1">
    <property type="nucleotide sequence ID" value="NZ_BMKK01000003.1"/>
</dbReference>
<dbReference type="PANTHER" id="PTHR30231:SF4">
    <property type="entry name" value="PROTEIN NEN2"/>
    <property type="match status" value="1"/>
</dbReference>
<dbReference type="GO" id="GO:0008408">
    <property type="term" value="F:3'-5' exonuclease activity"/>
    <property type="evidence" value="ECO:0007669"/>
    <property type="project" value="TreeGrafter"/>
</dbReference>
<dbReference type="SMART" id="SM00479">
    <property type="entry name" value="EXOIII"/>
    <property type="match status" value="1"/>
</dbReference>
<organism evidence="5 6">
    <name type="scientific">Emticicia aquatilis</name>
    <dbReference type="NCBI Taxonomy" id="1537369"/>
    <lineage>
        <taxon>Bacteria</taxon>
        <taxon>Pseudomonadati</taxon>
        <taxon>Bacteroidota</taxon>
        <taxon>Cytophagia</taxon>
        <taxon>Cytophagales</taxon>
        <taxon>Leadbetterellaceae</taxon>
        <taxon>Emticicia</taxon>
    </lineage>
</organism>
<dbReference type="Proteomes" id="UP000609064">
    <property type="component" value="Unassembled WGS sequence"/>
</dbReference>
<evidence type="ECO:0000256" key="3">
    <source>
        <dbReference type="ARBA" id="ARBA00022839"/>
    </source>
</evidence>
<reference evidence="5" key="1">
    <citation type="journal article" date="2014" name="Int. J. Syst. Evol. Microbiol.">
        <title>Complete genome sequence of Corynebacterium casei LMG S-19264T (=DSM 44701T), isolated from a smear-ripened cheese.</title>
        <authorList>
            <consortium name="US DOE Joint Genome Institute (JGI-PGF)"/>
            <person name="Walter F."/>
            <person name="Albersmeier A."/>
            <person name="Kalinowski J."/>
            <person name="Ruckert C."/>
        </authorList>
    </citation>
    <scope>NUCLEOTIDE SEQUENCE</scope>
    <source>
        <strain evidence="5">CGMCC 1.15958</strain>
    </source>
</reference>
<gene>
    <name evidence="5" type="ORF">GCM10011514_17890</name>
</gene>
<dbReference type="CDD" id="cd06127">
    <property type="entry name" value="DEDDh"/>
    <property type="match status" value="1"/>
</dbReference>
<keyword evidence="6" id="KW-1185">Reference proteome</keyword>
<dbReference type="AlphaFoldDB" id="A0A916YNZ2"/>
<evidence type="ECO:0000259" key="4">
    <source>
        <dbReference type="SMART" id="SM00479"/>
    </source>
</evidence>
<sequence length="196" mass="22808">MRKILFFDTETTGLPQFYNVPITQVNNWPRLVQLAFLEYYEDGSLAAKHNYIIKPEGFTIPRDATLIHRITNEQAQTEGKDLTQVLDIFADAISESAILIAHNFDFDRNIVGAEFVRKEFDTKPLLTKRSFCTMKNKDVVSFCRITGKNGYKWPKLEELYYKLFNQRFIDAHDASIDIEATAKCFWELLRRGVIRA</sequence>
<dbReference type="Pfam" id="PF00929">
    <property type="entry name" value="RNase_T"/>
    <property type="match status" value="1"/>
</dbReference>
<keyword evidence="3" id="KW-0269">Exonuclease</keyword>
<evidence type="ECO:0000313" key="5">
    <source>
        <dbReference type="EMBL" id="GGD54127.1"/>
    </source>
</evidence>
<dbReference type="InterPro" id="IPR036397">
    <property type="entry name" value="RNaseH_sf"/>
</dbReference>
<proteinExistence type="predicted"/>
<dbReference type="Gene3D" id="3.30.420.10">
    <property type="entry name" value="Ribonuclease H-like superfamily/Ribonuclease H"/>
    <property type="match status" value="1"/>
</dbReference>
<dbReference type="GO" id="GO:0006259">
    <property type="term" value="P:DNA metabolic process"/>
    <property type="evidence" value="ECO:0007669"/>
    <property type="project" value="UniProtKB-ARBA"/>
</dbReference>
<protein>
    <recommendedName>
        <fullName evidence="4">Exonuclease domain-containing protein</fullName>
    </recommendedName>
</protein>
<dbReference type="SUPFAM" id="SSF53098">
    <property type="entry name" value="Ribonuclease H-like"/>
    <property type="match status" value="1"/>
</dbReference>
<dbReference type="InterPro" id="IPR013520">
    <property type="entry name" value="Ribonucl_H"/>
</dbReference>
<feature type="domain" description="Exonuclease" evidence="4">
    <location>
        <begin position="3"/>
        <end position="194"/>
    </location>
</feature>
<comment type="caution">
    <text evidence="5">The sequence shown here is derived from an EMBL/GenBank/DDBJ whole genome shotgun (WGS) entry which is preliminary data.</text>
</comment>
<accession>A0A916YNZ2</accession>
<keyword evidence="1" id="KW-0540">Nuclease</keyword>
<evidence type="ECO:0000313" key="6">
    <source>
        <dbReference type="Proteomes" id="UP000609064"/>
    </source>
</evidence>
<keyword evidence="2" id="KW-0378">Hydrolase</keyword>
<reference evidence="5" key="2">
    <citation type="submission" date="2020-09" db="EMBL/GenBank/DDBJ databases">
        <authorList>
            <person name="Sun Q."/>
            <person name="Zhou Y."/>
        </authorList>
    </citation>
    <scope>NUCLEOTIDE SEQUENCE</scope>
    <source>
        <strain evidence="5">CGMCC 1.15958</strain>
    </source>
</reference>
<name>A0A916YNZ2_9BACT</name>
<evidence type="ECO:0000256" key="2">
    <source>
        <dbReference type="ARBA" id="ARBA00022801"/>
    </source>
</evidence>
<dbReference type="PANTHER" id="PTHR30231">
    <property type="entry name" value="DNA POLYMERASE III SUBUNIT EPSILON"/>
    <property type="match status" value="1"/>
</dbReference>
<dbReference type="EMBL" id="BMKK01000003">
    <property type="protein sequence ID" value="GGD54127.1"/>
    <property type="molecule type" value="Genomic_DNA"/>
</dbReference>